<feature type="transmembrane region" description="Helical" evidence="1">
    <location>
        <begin position="6"/>
        <end position="27"/>
    </location>
</feature>
<gene>
    <name evidence="2" type="ORF">HSBGL_1932</name>
</gene>
<keyword evidence="1" id="KW-0472">Membrane</keyword>
<accession>A0A897NHX9</accession>
<feature type="transmembrane region" description="Helical" evidence="1">
    <location>
        <begin position="34"/>
        <end position="51"/>
    </location>
</feature>
<keyword evidence="1" id="KW-0812">Transmembrane</keyword>
<name>A0A897NHX9_9EURY</name>
<evidence type="ECO:0000313" key="2">
    <source>
        <dbReference type="EMBL" id="QSG12342.1"/>
    </source>
</evidence>
<dbReference type="Proteomes" id="UP000663305">
    <property type="component" value="Chromosome"/>
</dbReference>
<sequence length="56" mass="6283">MFRSPLFRWGMPAATSAIIVVIAFSVVEDEIVRIVMLFVAALELIVTPQVLKRVHT</sequence>
<proteinExistence type="predicted"/>
<dbReference type="EMBL" id="CP064789">
    <property type="protein sequence ID" value="QSG12342.1"/>
    <property type="molecule type" value="Genomic_DNA"/>
</dbReference>
<reference evidence="2" key="1">
    <citation type="submission" date="2020-11" db="EMBL/GenBank/DDBJ databases">
        <title>Carbohydrate-dependent, anaerobic sulfur respiration: A novel catabolism in halophilic archaea.</title>
        <authorList>
            <person name="Sorokin D.Y."/>
            <person name="Messina E."/>
            <person name="Smedile F."/>
            <person name="La Cono V."/>
            <person name="Hallsworth J.E."/>
            <person name="Yakimov M.M."/>
        </authorList>
    </citation>
    <scope>NUCLEOTIDE SEQUENCE</scope>
    <source>
        <strain evidence="2">HSR-Bgl</strain>
    </source>
</reference>
<dbReference type="AlphaFoldDB" id="A0A897NHX9"/>
<evidence type="ECO:0000313" key="3">
    <source>
        <dbReference type="Proteomes" id="UP000663305"/>
    </source>
</evidence>
<organism evidence="2 3">
    <name type="scientific">Halapricum desulfuricans</name>
    <dbReference type="NCBI Taxonomy" id="2841257"/>
    <lineage>
        <taxon>Archaea</taxon>
        <taxon>Methanobacteriati</taxon>
        <taxon>Methanobacteriota</taxon>
        <taxon>Stenosarchaea group</taxon>
        <taxon>Halobacteria</taxon>
        <taxon>Halobacteriales</taxon>
        <taxon>Haloarculaceae</taxon>
        <taxon>Halapricum</taxon>
    </lineage>
</organism>
<keyword evidence="1" id="KW-1133">Transmembrane helix</keyword>
<evidence type="ECO:0000256" key="1">
    <source>
        <dbReference type="SAM" id="Phobius"/>
    </source>
</evidence>
<protein>
    <submittedName>
        <fullName evidence="2">Putative membrane protein</fullName>
    </submittedName>
</protein>